<organism evidence="5 6">
    <name type="scientific">Candidatus Lucifugimonas marina</name>
    <dbReference type="NCBI Taxonomy" id="3038979"/>
    <lineage>
        <taxon>Bacteria</taxon>
        <taxon>Bacillati</taxon>
        <taxon>Chloroflexota</taxon>
        <taxon>Dehalococcoidia</taxon>
        <taxon>SAR202 cluster</taxon>
        <taxon>Candidatus Lucifugimonadales</taxon>
        <taxon>Candidatus Lucifugimonadaceae</taxon>
        <taxon>Candidatus Lucifugimonas</taxon>
    </lineage>
</organism>
<evidence type="ECO:0000256" key="1">
    <source>
        <dbReference type="ARBA" id="ARBA00005254"/>
    </source>
</evidence>
<dbReference type="InterPro" id="IPR014748">
    <property type="entry name" value="Enoyl-CoA_hydra_C"/>
</dbReference>
<proteinExistence type="inferred from homology"/>
<dbReference type="InterPro" id="IPR029045">
    <property type="entry name" value="ClpP/crotonase-like_dom_sf"/>
</dbReference>
<dbReference type="EMBL" id="CP046147">
    <property type="protein sequence ID" value="WFG39059.1"/>
    <property type="molecule type" value="Genomic_DNA"/>
</dbReference>
<dbReference type="Gene3D" id="1.10.12.10">
    <property type="entry name" value="Lyase 2-enoyl-coa Hydratase, Chain A, domain 2"/>
    <property type="match status" value="1"/>
</dbReference>
<sequence>MSSSVIREIDGKHGFVTLTLNRPDRLNSLSNDLLESLSDALDDVAVDDSIRAVIITGAGRAFCSGADTDELTGGPGEGPHKPGPGGAEELRRGFRLARKVILGIYEMEKPVIAAIHGSAVGAGFDLACACDIRIAADTARFMAAYIHVGLFPGYGGTWLYPRLVGPAKAAELMYTGNFMEVDEAKSLGFLNSVVTEEELLPAAQKMARRIASGPPIAIRLAKTMMRRGMSMDLETSLEMSAAAEAITLSSEDHVEGMGALRQKRRPEFKGI</sequence>
<dbReference type="Pfam" id="PF00378">
    <property type="entry name" value="ECH_1"/>
    <property type="match status" value="1"/>
</dbReference>
<protein>
    <submittedName>
        <fullName evidence="5">Enoyl-CoA hydratase</fullName>
    </submittedName>
</protein>
<dbReference type="GO" id="GO:0006635">
    <property type="term" value="P:fatty acid beta-oxidation"/>
    <property type="evidence" value="ECO:0007669"/>
    <property type="project" value="TreeGrafter"/>
</dbReference>
<reference evidence="5" key="2">
    <citation type="journal article" date="2023" name="Nat. Commun.">
        <title>Cultivation of marine bacteria of the SAR202 clade.</title>
        <authorList>
            <person name="Lim Y."/>
            <person name="Seo J.H."/>
            <person name="Giovannoni S.J."/>
            <person name="Kang I."/>
            <person name="Cho J.C."/>
        </authorList>
    </citation>
    <scope>NUCLEOTIDE SEQUENCE</scope>
    <source>
        <strain evidence="5">JH1073</strain>
    </source>
</reference>
<comment type="similarity">
    <text evidence="1">Belongs to the enoyl-CoA hydratase/isomerase family.</text>
</comment>
<evidence type="ECO:0000313" key="6">
    <source>
        <dbReference type="Proteomes" id="UP001219901"/>
    </source>
</evidence>
<dbReference type="InterPro" id="IPR001753">
    <property type="entry name" value="Enoyl-CoA_hydra/iso"/>
</dbReference>
<dbReference type="EMBL" id="WMBE01000001">
    <property type="protein sequence ID" value="MDG0866222.1"/>
    <property type="molecule type" value="Genomic_DNA"/>
</dbReference>
<gene>
    <name evidence="4" type="ORF">GKO46_03945</name>
    <name evidence="5" type="ORF">GKO48_05315</name>
</gene>
<evidence type="ECO:0000313" key="5">
    <source>
        <dbReference type="EMBL" id="WFG39059.1"/>
    </source>
</evidence>
<reference evidence="6" key="3">
    <citation type="submission" date="2023-06" db="EMBL/GenBank/DDBJ databases">
        <title>Pangenomics reveal diversification of enzyme families and niche specialization in globally abundant SAR202 bacteria.</title>
        <authorList>
            <person name="Saw J.H.W."/>
        </authorList>
    </citation>
    <scope>NUCLEOTIDE SEQUENCE [LARGE SCALE GENOMIC DNA]</scope>
    <source>
        <strain evidence="6">JH1073</strain>
    </source>
</reference>
<dbReference type="RefSeq" id="WP_342822363.1">
    <property type="nucleotide sequence ID" value="NZ_CP046146.1"/>
</dbReference>
<evidence type="ECO:0000313" key="4">
    <source>
        <dbReference type="EMBL" id="MDG0866222.1"/>
    </source>
</evidence>
<dbReference type="CDD" id="cd06558">
    <property type="entry name" value="crotonase-like"/>
    <property type="match status" value="1"/>
</dbReference>
<accession>A0AAJ5ZFB5</accession>
<dbReference type="SUPFAM" id="SSF52096">
    <property type="entry name" value="ClpP/crotonase"/>
    <property type="match status" value="1"/>
</dbReference>
<dbReference type="AlphaFoldDB" id="A0AAJ5ZFB5"/>
<evidence type="ECO:0000256" key="2">
    <source>
        <dbReference type="ARBA" id="ARBA00023239"/>
    </source>
</evidence>
<dbReference type="PANTHER" id="PTHR11941:SF54">
    <property type="entry name" value="ENOYL-COA HYDRATASE, MITOCHONDRIAL"/>
    <property type="match status" value="1"/>
</dbReference>
<name>A0AAJ5ZFB5_9CHLR</name>
<dbReference type="Gene3D" id="3.90.226.10">
    <property type="entry name" value="2-enoyl-CoA Hydratase, Chain A, domain 1"/>
    <property type="match status" value="1"/>
</dbReference>
<evidence type="ECO:0000313" key="7">
    <source>
        <dbReference type="Proteomes" id="UP001321249"/>
    </source>
</evidence>
<evidence type="ECO:0000256" key="3">
    <source>
        <dbReference type="SAM" id="MobiDB-lite"/>
    </source>
</evidence>
<reference evidence="6 7" key="1">
    <citation type="submission" date="2019-11" db="EMBL/GenBank/DDBJ databases">
        <authorList>
            <person name="Cho J.-C."/>
        </authorList>
    </citation>
    <scope>NUCLEOTIDE SEQUENCE [LARGE SCALE GENOMIC DNA]</scope>
    <source>
        <strain evidence="5 6">JH1073</strain>
        <strain evidence="4 7">JH702</strain>
    </source>
</reference>
<dbReference type="PANTHER" id="PTHR11941">
    <property type="entry name" value="ENOYL-COA HYDRATASE-RELATED"/>
    <property type="match status" value="1"/>
</dbReference>
<dbReference type="Proteomes" id="UP001219901">
    <property type="component" value="Chromosome"/>
</dbReference>
<dbReference type="Proteomes" id="UP001321249">
    <property type="component" value="Unassembled WGS sequence"/>
</dbReference>
<keyword evidence="2" id="KW-0456">Lyase</keyword>
<feature type="region of interest" description="Disordered" evidence="3">
    <location>
        <begin position="66"/>
        <end position="88"/>
    </location>
</feature>
<dbReference type="GO" id="GO:0016829">
    <property type="term" value="F:lyase activity"/>
    <property type="evidence" value="ECO:0007669"/>
    <property type="project" value="UniProtKB-KW"/>
</dbReference>
<keyword evidence="6" id="KW-1185">Reference proteome</keyword>